<reference evidence="2" key="3">
    <citation type="submission" date="2019-09" db="EMBL/GenBank/DDBJ databases">
        <authorList>
            <person name="Gao Z."/>
        </authorList>
    </citation>
    <scope>NUCLEOTIDE SEQUENCE</scope>
    <source>
        <tissue evidence="2">Leaves</tissue>
    </source>
</reference>
<evidence type="ECO:0000313" key="2">
    <source>
        <dbReference type="EMBL" id="KAB1226246.1"/>
    </source>
</evidence>
<name>A0A6A1WNX1_9ROSI</name>
<evidence type="ECO:0000313" key="4">
    <source>
        <dbReference type="Proteomes" id="UP000516437"/>
    </source>
</evidence>
<dbReference type="InterPro" id="IPR053250">
    <property type="entry name" value="Glycosyltransferase_77"/>
</dbReference>
<evidence type="ECO:0000256" key="1">
    <source>
        <dbReference type="SAM" id="MobiDB-lite"/>
    </source>
</evidence>
<reference evidence="2" key="1">
    <citation type="submission" date="2018-07" db="EMBL/GenBank/DDBJ databases">
        <authorList>
            <person name="Gao Z.-S."/>
            <person name="Jia H.-M."/>
            <person name="Jia H.-J."/>
            <person name="Cai Q.-L."/>
            <person name="Wang Y."/>
            <person name="Zhao H.-B."/>
        </authorList>
    </citation>
    <scope>NUCLEOTIDE SEQUENCE</scope>
    <source>
        <tissue evidence="2">Leaves</tissue>
    </source>
</reference>
<evidence type="ECO:0000313" key="3">
    <source>
        <dbReference type="EMBL" id="KAB1226247.1"/>
    </source>
</evidence>
<dbReference type="EMBL" id="RXIC02000019">
    <property type="protein sequence ID" value="KAB1226247.1"/>
    <property type="molecule type" value="Genomic_DNA"/>
</dbReference>
<sequence>MDCLQVNVMLKELPEEEFGPRINIREYSFLENPLLPKQVKESWLDVQLCQEGTKGCHASNDTSSPGTIRFPKHSNEEKTMDQKFRNRVKRYLGIWCCVDNHTPGHIYYDMYWDEKPGWKPLPPQTREDDHPL</sequence>
<dbReference type="OrthoDB" id="540503at2759"/>
<comment type="caution">
    <text evidence="2">The sequence shown here is derived from an EMBL/GenBank/DDBJ whole genome shotgun (WGS) entry which is preliminary data.</text>
</comment>
<organism evidence="2 4">
    <name type="scientific">Morella rubra</name>
    <name type="common">Chinese bayberry</name>
    <dbReference type="NCBI Taxonomy" id="262757"/>
    <lineage>
        <taxon>Eukaryota</taxon>
        <taxon>Viridiplantae</taxon>
        <taxon>Streptophyta</taxon>
        <taxon>Embryophyta</taxon>
        <taxon>Tracheophyta</taxon>
        <taxon>Spermatophyta</taxon>
        <taxon>Magnoliopsida</taxon>
        <taxon>eudicotyledons</taxon>
        <taxon>Gunneridae</taxon>
        <taxon>Pentapetalae</taxon>
        <taxon>rosids</taxon>
        <taxon>fabids</taxon>
        <taxon>Fagales</taxon>
        <taxon>Myricaceae</taxon>
        <taxon>Morella</taxon>
    </lineage>
</organism>
<dbReference type="GO" id="GO:0052636">
    <property type="term" value="F:arabinosyltransferase activity"/>
    <property type="evidence" value="ECO:0007669"/>
    <property type="project" value="TreeGrafter"/>
</dbReference>
<dbReference type="GO" id="GO:0005794">
    <property type="term" value="C:Golgi apparatus"/>
    <property type="evidence" value="ECO:0007669"/>
    <property type="project" value="TreeGrafter"/>
</dbReference>
<gene>
    <name evidence="2" type="ORF">CJ030_MR1G019552</name>
    <name evidence="3" type="ORF">CJ030_MR1G019553</name>
</gene>
<accession>A0A6A1WNX1</accession>
<dbReference type="GO" id="GO:0052325">
    <property type="term" value="P:cell wall pectin biosynthetic process"/>
    <property type="evidence" value="ECO:0007669"/>
    <property type="project" value="TreeGrafter"/>
</dbReference>
<keyword evidence="4" id="KW-1185">Reference proteome</keyword>
<feature type="region of interest" description="Disordered" evidence="1">
    <location>
        <begin position="56"/>
        <end position="81"/>
    </location>
</feature>
<dbReference type="PANTHER" id="PTHR46936:SF1">
    <property type="entry name" value="ARABINOSYLTRANSFERASE XEG113"/>
    <property type="match status" value="1"/>
</dbReference>
<reference evidence="2 4" key="2">
    <citation type="journal article" date="2019" name="Plant Biotechnol. J.">
        <title>The red bayberry genome and genetic basis of sex determination.</title>
        <authorList>
            <person name="Jia H.M."/>
            <person name="Jia H.J."/>
            <person name="Cai Q.L."/>
            <person name="Wang Y."/>
            <person name="Zhao H.B."/>
            <person name="Yang W.F."/>
            <person name="Wang G.Y."/>
            <person name="Li Y.H."/>
            <person name="Zhan D.L."/>
            <person name="Shen Y.T."/>
            <person name="Niu Q.F."/>
            <person name="Chang L."/>
            <person name="Qiu J."/>
            <person name="Zhao L."/>
            <person name="Xie H.B."/>
            <person name="Fu W.Y."/>
            <person name="Jin J."/>
            <person name="Li X.W."/>
            <person name="Jiao Y."/>
            <person name="Zhou C.C."/>
            <person name="Tu T."/>
            <person name="Chai C.Y."/>
            <person name="Gao J.L."/>
            <person name="Fan L.J."/>
            <person name="van de Weg E."/>
            <person name="Wang J.Y."/>
            <person name="Gao Z.S."/>
        </authorList>
    </citation>
    <scope>NUCLEOTIDE SEQUENCE [LARGE SCALE GENOMIC DNA]</scope>
    <source>
        <tissue evidence="2">Leaves</tissue>
    </source>
</reference>
<dbReference type="AlphaFoldDB" id="A0A6A1WNX1"/>
<proteinExistence type="predicted"/>
<dbReference type="PANTHER" id="PTHR46936">
    <property type="entry name" value="ARABINOSYLTRANSFERASE XEG113"/>
    <property type="match status" value="1"/>
</dbReference>
<dbReference type="Proteomes" id="UP000516437">
    <property type="component" value="Chromosome 1"/>
</dbReference>
<protein>
    <submittedName>
        <fullName evidence="2">Uncharacterized protein</fullName>
    </submittedName>
</protein>
<dbReference type="EMBL" id="RXIC02000019">
    <property type="protein sequence ID" value="KAB1226246.1"/>
    <property type="molecule type" value="Genomic_DNA"/>
</dbReference>